<evidence type="ECO:0000313" key="1">
    <source>
        <dbReference type="EMBL" id="MBK3519922.1"/>
    </source>
</evidence>
<organism evidence="1 2">
    <name type="scientific">Carboxylicivirga marina</name>
    <dbReference type="NCBI Taxonomy" id="2800988"/>
    <lineage>
        <taxon>Bacteria</taxon>
        <taxon>Pseudomonadati</taxon>
        <taxon>Bacteroidota</taxon>
        <taxon>Bacteroidia</taxon>
        <taxon>Marinilabiliales</taxon>
        <taxon>Marinilabiliaceae</taxon>
        <taxon>Carboxylicivirga</taxon>
    </lineage>
</organism>
<comment type="caution">
    <text evidence="1">The sequence shown here is derived from an EMBL/GenBank/DDBJ whole genome shotgun (WGS) entry which is preliminary data.</text>
</comment>
<dbReference type="EMBL" id="JAENRR010000105">
    <property type="protein sequence ID" value="MBK3519922.1"/>
    <property type="molecule type" value="Genomic_DNA"/>
</dbReference>
<sequence>MDYAVFLDELEKALLPKPKSSQIPFWFSLTAFSMVGAQKTPCFFYNRIPIA</sequence>
<gene>
    <name evidence="1" type="ORF">JIV24_21465</name>
</gene>
<dbReference type="RefSeq" id="WP_200467141.1">
    <property type="nucleotide sequence ID" value="NZ_JAENRR010000105.1"/>
</dbReference>
<keyword evidence="2" id="KW-1185">Reference proteome</keyword>
<proteinExistence type="predicted"/>
<accession>A0ABS1HQU7</accession>
<reference evidence="1 2" key="1">
    <citation type="submission" date="2021-01" db="EMBL/GenBank/DDBJ databases">
        <title>Carboxyliciviraga sp.nov., isolated from coastal sediments.</title>
        <authorList>
            <person name="Lu D."/>
            <person name="Zhang T."/>
        </authorList>
    </citation>
    <scope>NUCLEOTIDE SEQUENCE [LARGE SCALE GENOMIC DNA]</scope>
    <source>
        <strain evidence="1 2">N1Y132</strain>
    </source>
</reference>
<protein>
    <submittedName>
        <fullName evidence="1">Uncharacterized protein</fullName>
    </submittedName>
</protein>
<name>A0ABS1HQU7_9BACT</name>
<evidence type="ECO:0000313" key="2">
    <source>
        <dbReference type="Proteomes" id="UP000605676"/>
    </source>
</evidence>
<dbReference type="Proteomes" id="UP000605676">
    <property type="component" value="Unassembled WGS sequence"/>
</dbReference>